<evidence type="ECO:0000313" key="6">
    <source>
        <dbReference type="RefSeq" id="XP_039128430.1"/>
    </source>
</evidence>
<reference evidence="6" key="1">
    <citation type="submission" date="2025-08" db="UniProtKB">
        <authorList>
            <consortium name="RefSeq"/>
        </authorList>
    </citation>
    <scope>IDENTIFICATION</scope>
</reference>
<dbReference type="Pfam" id="PF22936">
    <property type="entry name" value="Pol_BBD"/>
    <property type="match status" value="1"/>
</dbReference>
<dbReference type="AlphaFoldDB" id="A0AB40BLX3"/>
<dbReference type="Pfam" id="PF14223">
    <property type="entry name" value="Retrotran_gag_2"/>
    <property type="match status" value="1"/>
</dbReference>
<dbReference type="InterPro" id="IPR036875">
    <property type="entry name" value="Znf_CCHC_sf"/>
</dbReference>
<dbReference type="InterPro" id="IPR025724">
    <property type="entry name" value="GAG-pre-integrase_dom"/>
</dbReference>
<keyword evidence="5" id="KW-1185">Reference proteome</keyword>
<accession>A0AB40BLX3</accession>
<evidence type="ECO:0000259" key="4">
    <source>
        <dbReference type="PROSITE" id="PS50158"/>
    </source>
</evidence>
<evidence type="ECO:0000256" key="2">
    <source>
        <dbReference type="SAM" id="Coils"/>
    </source>
</evidence>
<dbReference type="Gene3D" id="4.10.60.10">
    <property type="entry name" value="Zinc finger, CCHC-type"/>
    <property type="match status" value="1"/>
</dbReference>
<feature type="region of interest" description="Disordered" evidence="3">
    <location>
        <begin position="152"/>
        <end position="185"/>
    </location>
</feature>
<keyword evidence="1" id="KW-0862">Zinc</keyword>
<keyword evidence="2" id="KW-0175">Coiled coil</keyword>
<dbReference type="GO" id="GO:0008270">
    <property type="term" value="F:zinc ion binding"/>
    <property type="evidence" value="ECO:0007669"/>
    <property type="project" value="UniProtKB-KW"/>
</dbReference>
<dbReference type="Pfam" id="PF13976">
    <property type="entry name" value="gag_pre-integrs"/>
    <property type="match status" value="1"/>
</dbReference>
<gene>
    <name evidence="6" type="primary">LOC120264673</name>
</gene>
<feature type="compositionally biased region" description="Basic residues" evidence="3">
    <location>
        <begin position="154"/>
        <end position="168"/>
    </location>
</feature>
<dbReference type="Proteomes" id="UP001515500">
    <property type="component" value="Chromosome 7"/>
</dbReference>
<dbReference type="InterPro" id="IPR054722">
    <property type="entry name" value="PolX-like_BBD"/>
</dbReference>
<organism evidence="5 6">
    <name type="scientific">Dioscorea cayennensis subsp. rotundata</name>
    <name type="common">White Guinea yam</name>
    <name type="synonym">Dioscorea rotundata</name>
    <dbReference type="NCBI Taxonomy" id="55577"/>
    <lineage>
        <taxon>Eukaryota</taxon>
        <taxon>Viridiplantae</taxon>
        <taxon>Streptophyta</taxon>
        <taxon>Embryophyta</taxon>
        <taxon>Tracheophyta</taxon>
        <taxon>Spermatophyta</taxon>
        <taxon>Magnoliopsida</taxon>
        <taxon>Liliopsida</taxon>
        <taxon>Dioscoreales</taxon>
        <taxon>Dioscoreaceae</taxon>
        <taxon>Dioscorea</taxon>
    </lineage>
</organism>
<evidence type="ECO:0000313" key="5">
    <source>
        <dbReference type="Proteomes" id="UP001515500"/>
    </source>
</evidence>
<proteinExistence type="predicted"/>
<dbReference type="GeneID" id="120264673"/>
<dbReference type="PANTHER" id="PTHR35317:SF38">
    <property type="entry name" value="RNA-DIRECTED DNA POLYMERASE"/>
    <property type="match status" value="1"/>
</dbReference>
<dbReference type="InterPro" id="IPR001878">
    <property type="entry name" value="Znf_CCHC"/>
</dbReference>
<keyword evidence="1" id="KW-0863">Zinc-finger</keyword>
<sequence length="417" mass="47851">MAKEAWESIKIRFLGVDRVKKARVQTLKSEFEALRMKETDSIDEFAGKLSSLAYRFNELGTAMEDATLVKKLFGSVPNKFLQVVASIEQLIDVDTMPFEEAIGRLKAYEERIRKEETQGDRLLLTHEEWSARARRSDEEAWKRNSENIEMRSWGRGRSRGHARGRRGRGIPSTVHQEGSSRGSRDKKHIKCFNCDKLGHYASECWNERRGEEVNLVHDEESALMLTVAQGEIQSREKNQDVVMLNEEEVIPELHSTEMEQLHTHTWYLDNGASNRMSGDRGKFQRLDESITGMVKFGDGSTIDIMGKGSVLLKCKNGDHRVLQEVYYIPRLRSNIISLGQMTEDGNEVEMTGEYLKVYDESGALLMSVRRSPNGLYKIQLETCDETYLMASFDNPAWLWHARLGHINFHTLKLIGEK</sequence>
<feature type="coiled-coil region" evidence="2">
    <location>
        <begin position="98"/>
        <end position="125"/>
    </location>
</feature>
<dbReference type="SUPFAM" id="SSF57756">
    <property type="entry name" value="Retrovirus zinc finger-like domains"/>
    <property type="match status" value="1"/>
</dbReference>
<protein>
    <submittedName>
        <fullName evidence="6">Uncharacterized protein LOC120264673</fullName>
    </submittedName>
</protein>
<keyword evidence="1" id="KW-0479">Metal-binding</keyword>
<dbReference type="PROSITE" id="PS50158">
    <property type="entry name" value="ZF_CCHC"/>
    <property type="match status" value="1"/>
</dbReference>
<dbReference type="PANTHER" id="PTHR35317">
    <property type="entry name" value="OS04G0629600 PROTEIN"/>
    <property type="match status" value="1"/>
</dbReference>
<evidence type="ECO:0000256" key="1">
    <source>
        <dbReference type="PROSITE-ProRule" id="PRU00047"/>
    </source>
</evidence>
<name>A0AB40BLX3_DIOCR</name>
<evidence type="ECO:0000256" key="3">
    <source>
        <dbReference type="SAM" id="MobiDB-lite"/>
    </source>
</evidence>
<dbReference type="GO" id="GO:0003676">
    <property type="term" value="F:nucleic acid binding"/>
    <property type="evidence" value="ECO:0007669"/>
    <property type="project" value="InterPro"/>
</dbReference>
<dbReference type="Pfam" id="PF00098">
    <property type="entry name" value="zf-CCHC"/>
    <property type="match status" value="1"/>
</dbReference>
<dbReference type="RefSeq" id="XP_039128430.1">
    <property type="nucleotide sequence ID" value="XM_039272496.1"/>
</dbReference>
<feature type="domain" description="CCHC-type" evidence="4">
    <location>
        <begin position="190"/>
        <end position="204"/>
    </location>
</feature>
<dbReference type="SMART" id="SM00343">
    <property type="entry name" value="ZnF_C2HC"/>
    <property type="match status" value="1"/>
</dbReference>